<sequence>MALAVSTLGGCGTTSPSNKDITLHVVATDYSGLKTASPVAQTWNSLARSFEERNPHITIDVQFVPVVSADTEVATMVRDGRAPDLAQLDSYSPFIADNDLYSADDLFPISMQSAFIPSLVDAGSVDRVQYGIPWVASTRMFFYNKKLFAQAGIKHAPESWDDVRRDAVKLKDNGVKVPVGLPLGPQEAEAETMMWMLGDDGGYTDSVGSYSLDSVRNVDAFSWLKKNLVEPGLVGPKDPAKTSVSDAFSDFLAGRTGMLDGHLTLLPSAKAAGIDVGVVPLPGKTGPSSQALANADWMMAFRQNGHRDADAKFLQYIYSEANLLKFQQEYKLLPVTVEVAEAVRTNPEYRDLVPFLDLLSDAAFYPVDKPSWGPVSAALKKAIGQAVHGDPKAILVGLQRDAQMRDKQH</sequence>
<dbReference type="OrthoDB" id="366726at2"/>
<name>A0A1I2JTU8_9ACTN</name>
<protein>
    <submittedName>
        <fullName evidence="1">Multiple sugar transport system substrate-binding protein</fullName>
    </submittedName>
</protein>
<gene>
    <name evidence="1" type="ORF">SAMN05216251_119145</name>
</gene>
<dbReference type="InterPro" id="IPR050490">
    <property type="entry name" value="Bact_solute-bd_prot1"/>
</dbReference>
<dbReference type="RefSeq" id="WP_093716330.1">
    <property type="nucleotide sequence ID" value="NZ_FONG01000019.1"/>
</dbReference>
<dbReference type="PANTHER" id="PTHR43649">
    <property type="entry name" value="ARABINOSE-BINDING PROTEIN-RELATED"/>
    <property type="match status" value="1"/>
</dbReference>
<dbReference type="Pfam" id="PF01547">
    <property type="entry name" value="SBP_bac_1"/>
    <property type="match status" value="1"/>
</dbReference>
<dbReference type="PANTHER" id="PTHR43649:SF30">
    <property type="entry name" value="ABC TRANSPORTER SUBSTRATE-BINDING PROTEIN"/>
    <property type="match status" value="1"/>
</dbReference>
<evidence type="ECO:0000313" key="1">
    <source>
        <dbReference type="EMBL" id="SFF57463.1"/>
    </source>
</evidence>
<keyword evidence="2" id="KW-1185">Reference proteome</keyword>
<keyword evidence="1" id="KW-0762">Sugar transport</keyword>
<accession>A0A1I2JTU8</accession>
<keyword evidence="1" id="KW-0813">Transport</keyword>
<proteinExistence type="predicted"/>
<reference evidence="1 2" key="1">
    <citation type="submission" date="2016-10" db="EMBL/GenBank/DDBJ databases">
        <authorList>
            <person name="de Groot N.N."/>
        </authorList>
    </citation>
    <scope>NUCLEOTIDE SEQUENCE [LARGE SCALE GENOMIC DNA]</scope>
    <source>
        <strain evidence="1 2">CGMCC 4.3510</strain>
    </source>
</reference>
<evidence type="ECO:0000313" key="2">
    <source>
        <dbReference type="Proteomes" id="UP000199323"/>
    </source>
</evidence>
<organism evidence="1 2">
    <name type="scientific">Actinacidiphila alni</name>
    <dbReference type="NCBI Taxonomy" id="380248"/>
    <lineage>
        <taxon>Bacteria</taxon>
        <taxon>Bacillati</taxon>
        <taxon>Actinomycetota</taxon>
        <taxon>Actinomycetes</taxon>
        <taxon>Kitasatosporales</taxon>
        <taxon>Streptomycetaceae</taxon>
        <taxon>Actinacidiphila</taxon>
    </lineage>
</organism>
<dbReference type="InterPro" id="IPR006059">
    <property type="entry name" value="SBP"/>
</dbReference>
<dbReference type="EMBL" id="FONG01000019">
    <property type="protein sequence ID" value="SFF57463.1"/>
    <property type="molecule type" value="Genomic_DNA"/>
</dbReference>
<dbReference type="AlphaFoldDB" id="A0A1I2JTU8"/>
<dbReference type="Gene3D" id="3.40.190.10">
    <property type="entry name" value="Periplasmic binding protein-like II"/>
    <property type="match status" value="2"/>
</dbReference>
<dbReference type="SUPFAM" id="SSF53850">
    <property type="entry name" value="Periplasmic binding protein-like II"/>
    <property type="match status" value="1"/>
</dbReference>
<dbReference type="STRING" id="380248.SAMN05216251_119145"/>
<dbReference type="Proteomes" id="UP000199323">
    <property type="component" value="Unassembled WGS sequence"/>
</dbReference>